<dbReference type="STRING" id="1048340.SAMN05444487_104192"/>
<evidence type="ECO:0008006" key="3">
    <source>
        <dbReference type="Google" id="ProtNLM"/>
    </source>
</evidence>
<organism evidence="1 2">
    <name type="scientific">Marininema mesophilum</name>
    <dbReference type="NCBI Taxonomy" id="1048340"/>
    <lineage>
        <taxon>Bacteria</taxon>
        <taxon>Bacillati</taxon>
        <taxon>Bacillota</taxon>
        <taxon>Bacilli</taxon>
        <taxon>Bacillales</taxon>
        <taxon>Thermoactinomycetaceae</taxon>
        <taxon>Marininema</taxon>
    </lineage>
</organism>
<keyword evidence="2" id="KW-1185">Reference proteome</keyword>
<proteinExistence type="predicted"/>
<dbReference type="EMBL" id="FNNQ01000004">
    <property type="protein sequence ID" value="SDW58641.1"/>
    <property type="molecule type" value="Genomic_DNA"/>
</dbReference>
<dbReference type="Proteomes" id="UP000198534">
    <property type="component" value="Unassembled WGS sequence"/>
</dbReference>
<evidence type="ECO:0000313" key="2">
    <source>
        <dbReference type="Proteomes" id="UP000198534"/>
    </source>
</evidence>
<protein>
    <recommendedName>
        <fullName evidence="3">Lipoprotein</fullName>
    </recommendedName>
</protein>
<dbReference type="OrthoDB" id="2449131at2"/>
<accession>A0A1H2URB6</accession>
<evidence type="ECO:0000313" key="1">
    <source>
        <dbReference type="EMBL" id="SDW58641.1"/>
    </source>
</evidence>
<gene>
    <name evidence="1" type="ORF">SAMN05444487_104192</name>
</gene>
<sequence>MKQRIWVAGLLLILLLVTGCVRTDEFNERTAKNLPQEVQQVQTAIDEYVKGTPVLPLKSAQGPSLYQKYLIDFDKLKGYLADSPSNSFEKGGRYVFVIADPGKRPKVRVMDLRVTDKIRDLQVKVNAYKDREKKLPFGKKEGGGFYSLDFKSLDADPLLIPSPYHSQIKLPIILDKKGQLFIDYRSEVMQALENEKKKPSIHKDLRELLWKDSLFVPAYSPKMINKGKDPVFQPE</sequence>
<dbReference type="AlphaFoldDB" id="A0A1H2URB6"/>
<name>A0A1H2URB6_9BACL</name>
<reference evidence="1 2" key="1">
    <citation type="submission" date="2016-10" db="EMBL/GenBank/DDBJ databases">
        <authorList>
            <person name="de Groot N.N."/>
        </authorList>
    </citation>
    <scope>NUCLEOTIDE SEQUENCE [LARGE SCALE GENOMIC DNA]</scope>
    <source>
        <strain evidence="1 2">DSM 45610</strain>
    </source>
</reference>
<dbReference type="RefSeq" id="WP_091737597.1">
    <property type="nucleotide sequence ID" value="NZ_FNNQ01000004.1"/>
</dbReference>
<dbReference type="PROSITE" id="PS51257">
    <property type="entry name" value="PROKAR_LIPOPROTEIN"/>
    <property type="match status" value="1"/>
</dbReference>